<dbReference type="InterPro" id="IPR000086">
    <property type="entry name" value="NUDIX_hydrolase_dom"/>
</dbReference>
<dbReference type="GO" id="GO:0016787">
    <property type="term" value="F:hydrolase activity"/>
    <property type="evidence" value="ECO:0007669"/>
    <property type="project" value="UniProtKB-KW"/>
</dbReference>
<evidence type="ECO:0000256" key="1">
    <source>
        <dbReference type="ARBA" id="ARBA00001946"/>
    </source>
</evidence>
<dbReference type="SUPFAM" id="SSF55811">
    <property type="entry name" value="Nudix"/>
    <property type="match status" value="1"/>
</dbReference>
<feature type="domain" description="Nudix hydrolase" evidence="3">
    <location>
        <begin position="23"/>
        <end position="156"/>
    </location>
</feature>
<dbReference type="InterPro" id="IPR015797">
    <property type="entry name" value="NUDIX_hydrolase-like_dom_sf"/>
</dbReference>
<accession>A0A8G1XGE0</accession>
<dbReference type="Gene3D" id="3.90.79.10">
    <property type="entry name" value="Nucleoside Triphosphate Pyrophosphohydrolase"/>
    <property type="match status" value="1"/>
</dbReference>
<protein>
    <submittedName>
        <fullName evidence="4">ADP-ribose pyrophosphatase YjhB (NUDIX family)</fullName>
    </submittedName>
</protein>
<dbReference type="Proteomes" id="UP000267408">
    <property type="component" value="Unassembled WGS sequence"/>
</dbReference>
<dbReference type="Pfam" id="PF00293">
    <property type="entry name" value="NUDIX"/>
    <property type="match status" value="1"/>
</dbReference>
<dbReference type="CDD" id="cd04678">
    <property type="entry name" value="NUDIX_MTH2_Nudt15"/>
    <property type="match status" value="1"/>
</dbReference>
<organism evidence="4 5">
    <name type="scientific">Kitasatospora cineracea</name>
    <dbReference type="NCBI Taxonomy" id="88074"/>
    <lineage>
        <taxon>Bacteria</taxon>
        <taxon>Bacillati</taxon>
        <taxon>Actinomycetota</taxon>
        <taxon>Actinomycetes</taxon>
        <taxon>Kitasatosporales</taxon>
        <taxon>Streptomycetaceae</taxon>
        <taxon>Kitasatospora</taxon>
    </lineage>
</organism>
<name>A0A8G1XGE0_9ACTN</name>
<comment type="caution">
    <text evidence="4">The sequence shown here is derived from an EMBL/GenBank/DDBJ whole genome shotgun (WGS) entry which is preliminary data.</text>
</comment>
<evidence type="ECO:0000313" key="4">
    <source>
        <dbReference type="EMBL" id="ROR45592.1"/>
    </source>
</evidence>
<dbReference type="EMBL" id="RJVJ01000001">
    <property type="protein sequence ID" value="ROR45592.1"/>
    <property type="molecule type" value="Genomic_DNA"/>
</dbReference>
<sequence>MVTDARHQDVLHQDARAPLGTHPLPPLVGAGVIVPTGDGRVLIGRRTTAGEPPTWSLPGGKVDHPGESFEAAAARELAEETGIVLPAEEMRVLAVLLDHELGRTRVTAAVLAPPSLAGALVTEPHACAGWERVALDALPEPMFYPSAQVLAAWLPDYRAPGGTWRYPAPPQGS</sequence>
<dbReference type="AlphaFoldDB" id="A0A8G1XGE0"/>
<evidence type="ECO:0000259" key="3">
    <source>
        <dbReference type="PROSITE" id="PS51462"/>
    </source>
</evidence>
<comment type="cofactor">
    <cofactor evidence="1">
        <name>Mg(2+)</name>
        <dbReference type="ChEBI" id="CHEBI:18420"/>
    </cofactor>
</comment>
<reference evidence="4 5" key="1">
    <citation type="submission" date="2018-11" db="EMBL/GenBank/DDBJ databases">
        <title>Sequencing the genomes of 1000 actinobacteria strains.</title>
        <authorList>
            <person name="Klenk H.-P."/>
        </authorList>
    </citation>
    <scope>NUCLEOTIDE SEQUENCE [LARGE SCALE GENOMIC DNA]</scope>
    <source>
        <strain evidence="4 5">DSM 44780</strain>
    </source>
</reference>
<evidence type="ECO:0000313" key="5">
    <source>
        <dbReference type="Proteomes" id="UP000267408"/>
    </source>
</evidence>
<dbReference type="PANTHER" id="PTHR43046">
    <property type="entry name" value="GDP-MANNOSE MANNOSYL HYDROLASE"/>
    <property type="match status" value="1"/>
</dbReference>
<proteinExistence type="predicted"/>
<dbReference type="PANTHER" id="PTHR43046:SF14">
    <property type="entry name" value="MUTT_NUDIX FAMILY PROTEIN"/>
    <property type="match status" value="1"/>
</dbReference>
<evidence type="ECO:0000256" key="2">
    <source>
        <dbReference type="ARBA" id="ARBA00022801"/>
    </source>
</evidence>
<gene>
    <name evidence="4" type="ORF">EDD39_3833</name>
</gene>
<keyword evidence="2" id="KW-0378">Hydrolase</keyword>
<dbReference type="PROSITE" id="PS51462">
    <property type="entry name" value="NUDIX"/>
    <property type="match status" value="1"/>
</dbReference>